<name>A0A841DTY9_9ACTN</name>
<dbReference type="AlphaFoldDB" id="A0A841DTY9"/>
<protein>
    <submittedName>
        <fullName evidence="1">Uncharacterized protein</fullName>
    </submittedName>
</protein>
<gene>
    <name evidence="1" type="ORF">HDA44_003098</name>
</gene>
<dbReference type="EMBL" id="JACHNF010000001">
    <property type="protein sequence ID" value="MBB5979757.1"/>
    <property type="molecule type" value="Genomic_DNA"/>
</dbReference>
<dbReference type="Proteomes" id="UP000558997">
    <property type="component" value="Unassembled WGS sequence"/>
</dbReference>
<comment type="caution">
    <text evidence="1">The sequence shown here is derived from an EMBL/GenBank/DDBJ whole genome shotgun (WGS) entry which is preliminary data.</text>
</comment>
<proteinExistence type="predicted"/>
<evidence type="ECO:0000313" key="1">
    <source>
        <dbReference type="EMBL" id="MBB5979757.1"/>
    </source>
</evidence>
<organism evidence="1 2">
    <name type="scientific">Kribbella solani</name>
    <dbReference type="NCBI Taxonomy" id="236067"/>
    <lineage>
        <taxon>Bacteria</taxon>
        <taxon>Bacillati</taxon>
        <taxon>Actinomycetota</taxon>
        <taxon>Actinomycetes</taxon>
        <taxon>Propionibacteriales</taxon>
        <taxon>Kribbellaceae</taxon>
        <taxon>Kribbella</taxon>
    </lineage>
</organism>
<keyword evidence="2" id="KW-1185">Reference proteome</keyword>
<evidence type="ECO:0000313" key="2">
    <source>
        <dbReference type="Proteomes" id="UP000558997"/>
    </source>
</evidence>
<reference evidence="1 2" key="1">
    <citation type="submission" date="2020-08" db="EMBL/GenBank/DDBJ databases">
        <title>Sequencing the genomes of 1000 actinobacteria strains.</title>
        <authorList>
            <person name="Klenk H.-P."/>
        </authorList>
    </citation>
    <scope>NUCLEOTIDE SEQUENCE [LARGE SCALE GENOMIC DNA]</scope>
    <source>
        <strain evidence="1 2">DSM 17294</strain>
    </source>
</reference>
<accession>A0A841DTY9</accession>
<sequence>MSGRTLCLCPARRHRARRRPRQPKPHRLSRRVLRLFRRGRQHARRYRLWSARLHWPLWRGRPQVRRCRQKLQRRRRWRGRRWLLGRSRWRSRRAGSCRRWGWMPAGQLALRLILRPGHRRAQARGRARRRGQACGLRRGWARGFCGGGGARSLWVWWGTGRSGSPAPGQADPGSELAVPNLHQLLAWGQPRCPPTSTECPVGQRRSKVIVIPVWRRGRVASLRWWIRTVSSRRSLAVRGPRRVTGLTG</sequence>